<feature type="region of interest" description="Disordered" evidence="8">
    <location>
        <begin position="287"/>
        <end position="307"/>
    </location>
</feature>
<dbReference type="Gene3D" id="1.10.1070.11">
    <property type="entry name" value="Phosphatidylinositol 3-/4-kinase, catalytic domain"/>
    <property type="match status" value="1"/>
</dbReference>
<evidence type="ECO:0000256" key="1">
    <source>
        <dbReference type="ARBA" id="ARBA00004450"/>
    </source>
</evidence>
<dbReference type="Gene3D" id="3.30.1010.10">
    <property type="entry name" value="Phosphatidylinositol 3-kinase Catalytic Subunit, Chain A, domain 4"/>
    <property type="match status" value="1"/>
</dbReference>
<keyword evidence="4" id="KW-0418">Kinase</keyword>
<comment type="subcellular location">
    <subcellularLocation>
        <location evidence="1">Mitochondrion outer membrane</location>
        <topology evidence="1">Peripheral membrane protein</topology>
    </subcellularLocation>
    <subcellularLocation>
        <location evidence="6">Rough endoplasmic reticulum membrane</location>
        <topology evidence="6">Peripheral membrane protein</topology>
    </subcellularLocation>
</comment>
<evidence type="ECO:0000256" key="6">
    <source>
        <dbReference type="ARBA" id="ARBA00037860"/>
    </source>
</evidence>
<evidence type="ECO:0000256" key="8">
    <source>
        <dbReference type="SAM" id="MobiDB-lite"/>
    </source>
</evidence>
<dbReference type="EC" id="2.7.1.67" evidence="2"/>
<dbReference type="OMA" id="DEQITRC"/>
<proteinExistence type="predicted"/>
<dbReference type="GO" id="GO:0030867">
    <property type="term" value="C:rough endoplasmic reticulum membrane"/>
    <property type="evidence" value="ECO:0007669"/>
    <property type="project" value="UniProtKB-SubCell"/>
</dbReference>
<evidence type="ECO:0000313" key="11">
    <source>
        <dbReference type="Proteomes" id="UP000887565"/>
    </source>
</evidence>
<dbReference type="GO" id="GO:0048015">
    <property type="term" value="P:phosphatidylinositol-mediated signaling"/>
    <property type="evidence" value="ECO:0007669"/>
    <property type="project" value="TreeGrafter"/>
</dbReference>
<dbReference type="PROSITE" id="PS51545">
    <property type="entry name" value="PIK_HELICAL"/>
    <property type="match status" value="1"/>
</dbReference>
<dbReference type="Pfam" id="PF21245">
    <property type="entry name" value="PI4KB-PIK1_PIK"/>
    <property type="match status" value="1"/>
</dbReference>
<dbReference type="InterPro" id="IPR036940">
    <property type="entry name" value="PI3/4_kinase_cat_sf"/>
</dbReference>
<dbReference type="Proteomes" id="UP000887565">
    <property type="component" value="Unplaced"/>
</dbReference>
<dbReference type="InterPro" id="IPR015433">
    <property type="entry name" value="PI3/4_kinase"/>
</dbReference>
<dbReference type="PROSITE" id="PS00915">
    <property type="entry name" value="PI3_4_KINASE_1"/>
    <property type="match status" value="1"/>
</dbReference>
<comment type="catalytic activity">
    <reaction evidence="5">
        <text>a 1,2-diacyl-sn-glycero-3-phospho-(1D-myo-inositol) + ATP = a 1,2-diacyl-sn-glycero-3-phospho-(1D-myo-inositol 4-phosphate) + ADP + H(+)</text>
        <dbReference type="Rhea" id="RHEA:19877"/>
        <dbReference type="ChEBI" id="CHEBI:15378"/>
        <dbReference type="ChEBI" id="CHEBI:30616"/>
        <dbReference type="ChEBI" id="CHEBI:57880"/>
        <dbReference type="ChEBI" id="CHEBI:58178"/>
        <dbReference type="ChEBI" id="CHEBI:456216"/>
        <dbReference type="EC" id="2.7.1.67"/>
    </reaction>
    <physiologicalReaction direction="left-to-right" evidence="5">
        <dbReference type="Rhea" id="RHEA:19878"/>
    </physiologicalReaction>
</comment>
<accession>A0A915JAQ7</accession>
<dbReference type="Pfam" id="PF00454">
    <property type="entry name" value="PI3_PI4_kinase"/>
    <property type="match status" value="1"/>
</dbReference>
<dbReference type="PROSITE" id="PS50290">
    <property type="entry name" value="PI3_4_KINASE_3"/>
    <property type="match status" value="1"/>
</dbReference>
<reference evidence="12" key="1">
    <citation type="submission" date="2022-11" db="UniProtKB">
        <authorList>
            <consortium name="WormBaseParasite"/>
        </authorList>
    </citation>
    <scope>IDENTIFICATION</scope>
</reference>
<evidence type="ECO:0000256" key="7">
    <source>
        <dbReference type="ARBA" id="ARBA00039877"/>
    </source>
</evidence>
<evidence type="ECO:0000256" key="5">
    <source>
        <dbReference type="ARBA" id="ARBA00036767"/>
    </source>
</evidence>
<protein>
    <recommendedName>
        <fullName evidence="7">Phosphatidylinositol 4-kinase beta</fullName>
        <ecNumber evidence="2">2.7.1.67</ecNumber>
    </recommendedName>
</protein>
<dbReference type="PANTHER" id="PTHR10048:SF22">
    <property type="entry name" value="PHOSPHATIDYLINOSITOL 4-KINASE BETA"/>
    <property type="match status" value="1"/>
</dbReference>
<dbReference type="InterPro" id="IPR000403">
    <property type="entry name" value="PI3/4_kinase_cat_dom"/>
</dbReference>
<dbReference type="WBParaSite" id="nRc.2.0.1.t22756-RA">
    <property type="protein sequence ID" value="nRc.2.0.1.t22756-RA"/>
    <property type="gene ID" value="nRc.2.0.1.g22756"/>
</dbReference>
<dbReference type="InterPro" id="IPR001263">
    <property type="entry name" value="PI3K_accessory_dom"/>
</dbReference>
<dbReference type="GO" id="GO:0005741">
    <property type="term" value="C:mitochondrial outer membrane"/>
    <property type="evidence" value="ECO:0007669"/>
    <property type="project" value="UniProtKB-SubCell"/>
</dbReference>
<dbReference type="SMART" id="SM00146">
    <property type="entry name" value="PI3Kc"/>
    <property type="match status" value="1"/>
</dbReference>
<organism evidence="11 12">
    <name type="scientific">Romanomermis culicivorax</name>
    <name type="common">Nematode worm</name>
    <dbReference type="NCBI Taxonomy" id="13658"/>
    <lineage>
        <taxon>Eukaryota</taxon>
        <taxon>Metazoa</taxon>
        <taxon>Ecdysozoa</taxon>
        <taxon>Nematoda</taxon>
        <taxon>Enoplea</taxon>
        <taxon>Dorylaimia</taxon>
        <taxon>Mermithida</taxon>
        <taxon>Mermithoidea</taxon>
        <taxon>Mermithidae</taxon>
        <taxon>Romanomermis</taxon>
    </lineage>
</organism>
<name>A0A915JAQ7_ROMCU</name>
<dbReference type="InterPro" id="IPR049160">
    <property type="entry name" value="PI4KB-PIK1_PIK"/>
</dbReference>
<dbReference type="AlphaFoldDB" id="A0A915JAQ7"/>
<evidence type="ECO:0000313" key="12">
    <source>
        <dbReference type="WBParaSite" id="nRc.2.0.1.t22756-RA"/>
    </source>
</evidence>
<feature type="region of interest" description="Disordered" evidence="8">
    <location>
        <begin position="594"/>
        <end position="616"/>
    </location>
</feature>
<dbReference type="PANTHER" id="PTHR10048">
    <property type="entry name" value="PHOSPHATIDYLINOSITOL KINASE"/>
    <property type="match status" value="1"/>
</dbReference>
<evidence type="ECO:0000259" key="9">
    <source>
        <dbReference type="PROSITE" id="PS50290"/>
    </source>
</evidence>
<evidence type="ECO:0000256" key="3">
    <source>
        <dbReference type="ARBA" id="ARBA00022679"/>
    </source>
</evidence>
<dbReference type="InterPro" id="IPR018936">
    <property type="entry name" value="PI3/4_kinase_CS"/>
</dbReference>
<feature type="domain" description="PI3K/PI4K catalytic" evidence="9">
    <location>
        <begin position="615"/>
        <end position="789"/>
    </location>
</feature>
<sequence length="934" mass="104456">MSKTDKESPAAGCDRCSSWKMLCPKCALKKAFNLCDTETYFATKSAIKNPTESSTTHDLNSSVIQEVEETDSSFIQMITNLTQEQPVEGSSNEPDAYVQKVDFTMDVDQENQKFEIRSVDNKCRSILTKQPSSEDATANSIATTMTNGCSTNVNKQSLLLRLFESSIFNMSIAAQYLYNSKEPGVLTYLGNRLFSFPDQDVDFYLPQLINLYITIREVAEVLHPYIIYRCRMSVDFALQVAWLLDAYNTDILKSSKKKSHGVKLRNILLNEEIRPLRSKFDHNDSSRIVLPTSPTERKTHHRSRSDATAVYNTSNGLGKRSTSVTSFRSLCLTPGDLSSGHAFDNGCTCFSSINQTLLSSSVPENVECTCGAPRLMPELEFVKSLVVVGNRLKSVSGKDSKTTRLIAELAMLNLNLPARVWLPLVESGFNGPRHYVVRIPPTAGAVLNSKDKAPYLICLEVLEVEDIHECPIAPKLLETGVVLRHSKSMEFSMTNDSAQIFDCNPSRCKDQSKLPDSLITTSPSHSVFKVPNGGSDDAWSHDDDEISAQFSLRRFHAMDTISQMSIDSTASNDSKDQGATISALEIRKRLSETASAPTKQFKHTSDDPSASALSEPWDQKVQRIRETSPYGHLINWKLLPCIVKTGDDLRQELLAFQILSLFKNIWEEERVPLWVRPYRILVVSKDSGMIEPVMNAVSLHQIKKHACNSSASSLLDYFLKEFGQANSEQFLTAQKNFVQSYRSRHNGNILLDSDGHVIHIDFGYILSLSPKNLGFESSPFKLTQELVDVKFLMCDCHFTPRSSAVEPRVELTNQIQAVPAHAGVNFNSRGVAEKSVENAPRVQLYYDVSRNCMYFVDSKKADECEYGTESSRRSLDIAHYGWKLEKHVSGGFSELEFSFAVDYSKFIQSVIGTARRPCSILADERIRGAARPLA</sequence>
<feature type="domain" description="PIK helical" evidence="10">
    <location>
        <begin position="80"/>
        <end position="270"/>
    </location>
</feature>
<dbReference type="InterPro" id="IPR011009">
    <property type="entry name" value="Kinase-like_dom_sf"/>
</dbReference>
<dbReference type="SUPFAM" id="SSF56112">
    <property type="entry name" value="Protein kinase-like (PK-like)"/>
    <property type="match status" value="1"/>
</dbReference>
<keyword evidence="3" id="KW-0808">Transferase</keyword>
<evidence type="ECO:0000259" key="10">
    <source>
        <dbReference type="PROSITE" id="PS51545"/>
    </source>
</evidence>
<dbReference type="GO" id="GO:0004430">
    <property type="term" value="F:1-phosphatidylinositol 4-kinase activity"/>
    <property type="evidence" value="ECO:0007669"/>
    <property type="project" value="UniProtKB-EC"/>
</dbReference>
<dbReference type="GO" id="GO:0046854">
    <property type="term" value="P:phosphatidylinositol phosphate biosynthetic process"/>
    <property type="evidence" value="ECO:0007669"/>
    <property type="project" value="InterPro"/>
</dbReference>
<evidence type="ECO:0000256" key="4">
    <source>
        <dbReference type="ARBA" id="ARBA00022777"/>
    </source>
</evidence>
<evidence type="ECO:0000256" key="2">
    <source>
        <dbReference type="ARBA" id="ARBA00012169"/>
    </source>
</evidence>
<keyword evidence="11" id="KW-1185">Reference proteome</keyword>